<feature type="region of interest" description="Disordered" evidence="1">
    <location>
        <begin position="1"/>
        <end position="24"/>
    </location>
</feature>
<dbReference type="Gene3D" id="1.10.600.10">
    <property type="entry name" value="Farnesyl Diphosphate Synthase"/>
    <property type="match status" value="1"/>
</dbReference>
<proteinExistence type="predicted"/>
<keyword evidence="3" id="KW-1185">Reference proteome</keyword>
<dbReference type="RefSeq" id="WP_394827954.1">
    <property type="nucleotide sequence ID" value="NZ_CP089984.1"/>
</dbReference>
<dbReference type="InterPro" id="IPR008949">
    <property type="entry name" value="Isoprenoid_synthase_dom_sf"/>
</dbReference>
<dbReference type="EMBL" id="CP089984">
    <property type="protein sequence ID" value="WXB18315.1"/>
    <property type="molecule type" value="Genomic_DNA"/>
</dbReference>
<organism evidence="2 3">
    <name type="scientific">Pendulispora albinea</name>
    <dbReference type="NCBI Taxonomy" id="2741071"/>
    <lineage>
        <taxon>Bacteria</taxon>
        <taxon>Pseudomonadati</taxon>
        <taxon>Myxococcota</taxon>
        <taxon>Myxococcia</taxon>
        <taxon>Myxococcales</taxon>
        <taxon>Sorangiineae</taxon>
        <taxon>Pendulisporaceae</taxon>
        <taxon>Pendulispora</taxon>
    </lineage>
</organism>
<protein>
    <submittedName>
        <fullName evidence="2">Uncharacterized protein</fullName>
    </submittedName>
</protein>
<evidence type="ECO:0000313" key="3">
    <source>
        <dbReference type="Proteomes" id="UP001370348"/>
    </source>
</evidence>
<evidence type="ECO:0000256" key="1">
    <source>
        <dbReference type="SAM" id="MobiDB-lite"/>
    </source>
</evidence>
<gene>
    <name evidence="2" type="ORF">LZC94_13775</name>
</gene>
<sequence length="114" mass="12796">MTRIEQVPSDTVKDDSAQPAGSHASRLRIPRFIFPWPPAIHPDVDSVELGARAFAERFGLVPNDTYRARLARAQYGRFAARCYPKADRELVQILADYVLPSVSMRRIRCSPVAA</sequence>
<dbReference type="Proteomes" id="UP001370348">
    <property type="component" value="Chromosome"/>
</dbReference>
<reference evidence="2 3" key="1">
    <citation type="submission" date="2021-12" db="EMBL/GenBank/DDBJ databases">
        <title>Discovery of the Pendulisporaceae a myxobacterial family with distinct sporulation behavior and unique specialized metabolism.</title>
        <authorList>
            <person name="Garcia R."/>
            <person name="Popoff A."/>
            <person name="Bader C.D."/>
            <person name="Loehr J."/>
            <person name="Walesch S."/>
            <person name="Walt C."/>
            <person name="Boldt J."/>
            <person name="Bunk B."/>
            <person name="Haeckl F.J.F.P.J."/>
            <person name="Gunesch A.P."/>
            <person name="Birkelbach J."/>
            <person name="Nuebel U."/>
            <person name="Pietschmann T."/>
            <person name="Bach T."/>
            <person name="Mueller R."/>
        </authorList>
    </citation>
    <scope>NUCLEOTIDE SEQUENCE [LARGE SCALE GENOMIC DNA]</scope>
    <source>
        <strain evidence="2 3">MSr11954</strain>
    </source>
</reference>
<accession>A0ABZ2M728</accession>
<name>A0ABZ2M728_9BACT</name>
<evidence type="ECO:0000313" key="2">
    <source>
        <dbReference type="EMBL" id="WXB18315.1"/>
    </source>
</evidence>
<dbReference type="SUPFAM" id="SSF48576">
    <property type="entry name" value="Terpenoid synthases"/>
    <property type="match status" value="1"/>
</dbReference>